<dbReference type="CDD" id="cd02440">
    <property type="entry name" value="AdoMet_MTases"/>
    <property type="match status" value="1"/>
</dbReference>
<dbReference type="InterPro" id="IPR013216">
    <property type="entry name" value="Methyltransf_11"/>
</dbReference>
<dbReference type="SUPFAM" id="SSF53335">
    <property type="entry name" value="S-adenosyl-L-methionine-dependent methyltransferases"/>
    <property type="match status" value="1"/>
</dbReference>
<keyword evidence="1" id="KW-0489">Methyltransferase</keyword>
<name>A0AA88Y8B0_PINIB</name>
<accession>A0AA88Y8B0</accession>
<evidence type="ECO:0000313" key="5">
    <source>
        <dbReference type="EMBL" id="KAK3099767.1"/>
    </source>
</evidence>
<dbReference type="GO" id="GO:0002098">
    <property type="term" value="P:tRNA wobble uridine modification"/>
    <property type="evidence" value="ECO:0007669"/>
    <property type="project" value="TreeGrafter"/>
</dbReference>
<feature type="domain" description="Methyltransferase type 11" evidence="4">
    <location>
        <begin position="67"/>
        <end position="156"/>
    </location>
</feature>
<feature type="region of interest" description="Disordered" evidence="3">
    <location>
        <begin position="741"/>
        <end position="765"/>
    </location>
</feature>
<dbReference type="GO" id="GO:0030488">
    <property type="term" value="P:tRNA methylation"/>
    <property type="evidence" value="ECO:0007669"/>
    <property type="project" value="TreeGrafter"/>
</dbReference>
<feature type="compositionally biased region" description="Basic and acidic residues" evidence="3">
    <location>
        <begin position="747"/>
        <end position="765"/>
    </location>
</feature>
<keyword evidence="2" id="KW-0808">Transferase</keyword>
<protein>
    <recommendedName>
        <fullName evidence="4">Methyltransferase type 11 domain-containing protein</fullName>
    </recommendedName>
</protein>
<evidence type="ECO:0000256" key="2">
    <source>
        <dbReference type="ARBA" id="ARBA00022679"/>
    </source>
</evidence>
<proteinExistence type="predicted"/>
<dbReference type="GO" id="GO:0005737">
    <property type="term" value="C:cytoplasm"/>
    <property type="evidence" value="ECO:0007669"/>
    <property type="project" value="TreeGrafter"/>
</dbReference>
<dbReference type="PANTHER" id="PTHR13069:SF37">
    <property type="entry name" value="FIRE DANCER"/>
    <property type="match status" value="1"/>
</dbReference>
<dbReference type="Pfam" id="PF08241">
    <property type="entry name" value="Methyltransf_11"/>
    <property type="match status" value="1"/>
</dbReference>
<dbReference type="GO" id="GO:0005634">
    <property type="term" value="C:nucleus"/>
    <property type="evidence" value="ECO:0007669"/>
    <property type="project" value="TreeGrafter"/>
</dbReference>
<dbReference type="AlphaFoldDB" id="A0AA88Y8B0"/>
<dbReference type="Proteomes" id="UP001186944">
    <property type="component" value="Unassembled WGS sequence"/>
</dbReference>
<feature type="region of interest" description="Disordered" evidence="3">
    <location>
        <begin position="345"/>
        <end position="377"/>
    </location>
</feature>
<comment type="caution">
    <text evidence="5">The sequence shown here is derived from an EMBL/GenBank/DDBJ whole genome shotgun (WGS) entry which is preliminary data.</text>
</comment>
<dbReference type="FunFam" id="3.40.50.150:FF:000195">
    <property type="entry name" value="Methyltransferase domain containing protein"/>
    <property type="match status" value="1"/>
</dbReference>
<dbReference type="Gene3D" id="3.40.50.150">
    <property type="entry name" value="Vaccinia Virus protein VP39"/>
    <property type="match status" value="2"/>
</dbReference>
<feature type="compositionally biased region" description="Low complexity" evidence="3">
    <location>
        <begin position="190"/>
        <end position="202"/>
    </location>
</feature>
<feature type="compositionally biased region" description="Polar residues" evidence="3">
    <location>
        <begin position="229"/>
        <end position="241"/>
    </location>
</feature>
<keyword evidence="6" id="KW-1185">Reference proteome</keyword>
<dbReference type="InterPro" id="IPR029063">
    <property type="entry name" value="SAM-dependent_MTases_sf"/>
</dbReference>
<dbReference type="GO" id="GO:0000049">
    <property type="term" value="F:tRNA binding"/>
    <property type="evidence" value="ECO:0007669"/>
    <property type="project" value="TreeGrafter"/>
</dbReference>
<evidence type="ECO:0000256" key="1">
    <source>
        <dbReference type="ARBA" id="ARBA00022603"/>
    </source>
</evidence>
<dbReference type="EMBL" id="VSWD01000006">
    <property type="protein sequence ID" value="KAK3099767.1"/>
    <property type="molecule type" value="Genomic_DNA"/>
</dbReference>
<dbReference type="InterPro" id="IPR051422">
    <property type="entry name" value="AlkB_tRNA_MeTrf/Diox"/>
</dbReference>
<evidence type="ECO:0000313" key="6">
    <source>
        <dbReference type="Proteomes" id="UP001186944"/>
    </source>
</evidence>
<evidence type="ECO:0000256" key="3">
    <source>
        <dbReference type="SAM" id="MobiDB-lite"/>
    </source>
</evidence>
<feature type="region of interest" description="Disordered" evidence="3">
    <location>
        <begin position="208"/>
        <end position="241"/>
    </location>
</feature>
<organism evidence="5 6">
    <name type="scientific">Pinctada imbricata</name>
    <name type="common">Atlantic pearl-oyster</name>
    <name type="synonym">Pinctada martensii</name>
    <dbReference type="NCBI Taxonomy" id="66713"/>
    <lineage>
        <taxon>Eukaryota</taxon>
        <taxon>Metazoa</taxon>
        <taxon>Spiralia</taxon>
        <taxon>Lophotrochozoa</taxon>
        <taxon>Mollusca</taxon>
        <taxon>Bivalvia</taxon>
        <taxon>Autobranchia</taxon>
        <taxon>Pteriomorphia</taxon>
        <taxon>Pterioida</taxon>
        <taxon>Pterioidea</taxon>
        <taxon>Pteriidae</taxon>
        <taxon>Pinctada</taxon>
    </lineage>
</organism>
<sequence length="817" mass="90896">MPVRDGCGIRGRHFEDGRDRGGRHLEDAHVYRVYNQIAPKFSSFSQKAWPNVRRFLKDLKPGSFVADIGCGSGRYLPINSKLTKIGIDICCPLVENARNKGHEVLVGDNLHIPFRDNVFDAVISIGVIHHFSSRSRRLAAIKELSRVLCVGGQIMIYVWAYEQKKRKFESQDVLIPWHCGKEDSNKSGQSTQSSYSDKDFSSSTSLASEDLSSLGSDGEGHPRLFRTISDPSSSTYTTGTLNDVNTYLRNLPQEEPKLSKRHRSNTLPSSLEGILSDEEHEDGNHGNGGGNLLARECRKLEASLRAMSSSEYFLGNGENEFDDSEGKLHIPCYDANRVSQVGEIEDHPRDEEGGVSLEDNVNRGSQRGNKEEEDEEEDEIFFVAEPELKSAEQSVDVICHTGIPSMPEVKETSHRPIHGGKNSECTKVDKLTLEVCHGKDVSPNNNYCAGKSGTTDEKPSSPKRKVSFFQNLKESFLRFIESSPNKKVRKSSKSKDVNSGTQFAKIYSGNVEISDIAVDFAVREFPQSSCPAHRVESVQSLVKSPETVLASLPSISPKSDTHKKFDRHENESEKEENSCVCNGAIKHLLGGKLCQNVGENGNHGNRDSSEICLSGINNYHGENVFDVEEFQCSSKDSHRQKSNKSKEIQGCRLEQQKSYPVYLNQSPLSEKNLLSLNSSQSCLPETTEKICSEKVLLNKGLPCDVNTAGKTDISNEESSKNSIFSNSRKISVSQQTVPFVNSNSKSDQTEVHSETKTAETLKESKEDLTNSELSRFYHVFKDGELSRMISKHVHCLHIVSSTYDHGNWCVVAEKIEV</sequence>
<feature type="region of interest" description="Disordered" evidence="3">
    <location>
        <begin position="183"/>
        <end position="202"/>
    </location>
</feature>
<reference evidence="5" key="1">
    <citation type="submission" date="2019-08" db="EMBL/GenBank/DDBJ databases">
        <title>The improved chromosome-level genome for the pearl oyster Pinctada fucata martensii using PacBio sequencing and Hi-C.</title>
        <authorList>
            <person name="Zheng Z."/>
        </authorList>
    </citation>
    <scope>NUCLEOTIDE SEQUENCE</scope>
    <source>
        <strain evidence="5">ZZ-2019</strain>
        <tissue evidence="5">Adductor muscle</tissue>
    </source>
</reference>
<gene>
    <name evidence="5" type="ORF">FSP39_009301</name>
</gene>
<dbReference type="GO" id="GO:0008757">
    <property type="term" value="F:S-adenosylmethionine-dependent methyltransferase activity"/>
    <property type="evidence" value="ECO:0007669"/>
    <property type="project" value="InterPro"/>
</dbReference>
<dbReference type="GO" id="GO:0106335">
    <property type="term" value="F:tRNA (5-carboxymethyluridine(34)-5-O)-methyltransferase activity"/>
    <property type="evidence" value="ECO:0007669"/>
    <property type="project" value="TreeGrafter"/>
</dbReference>
<dbReference type="PANTHER" id="PTHR13069">
    <property type="entry name" value="ALKYLATED DNA REPAIR PROTEIN ALKB HOMOLOG 8"/>
    <property type="match status" value="1"/>
</dbReference>
<evidence type="ECO:0000259" key="4">
    <source>
        <dbReference type="Pfam" id="PF08241"/>
    </source>
</evidence>